<dbReference type="RefSeq" id="WP_259860294.1">
    <property type="nucleotide sequence ID" value="NZ_BAAAST010000023.1"/>
</dbReference>
<evidence type="ECO:0000313" key="3">
    <source>
        <dbReference type="Proteomes" id="UP001059617"/>
    </source>
</evidence>
<reference evidence="2" key="2">
    <citation type="submission" date="2022-09" db="EMBL/GenBank/DDBJ databases">
        <title>Biosynthetic gene clusters of Dactylosporangioum fulvum.</title>
        <authorList>
            <person name="Caradec T."/>
        </authorList>
    </citation>
    <scope>NUCLEOTIDE SEQUENCE</scope>
    <source>
        <strain evidence="2">NRRL B-16292</strain>
    </source>
</reference>
<name>A0ABY5VZD5_9ACTN</name>
<accession>A0ABY5VZD5</accession>
<dbReference type="EMBL" id="CP073720">
    <property type="protein sequence ID" value="UWP82524.1"/>
    <property type="molecule type" value="Genomic_DNA"/>
</dbReference>
<feature type="compositionally biased region" description="Basic and acidic residues" evidence="1">
    <location>
        <begin position="139"/>
        <end position="152"/>
    </location>
</feature>
<gene>
    <name evidence="2" type="ORF">Dfulv_47065</name>
</gene>
<reference evidence="2" key="1">
    <citation type="submission" date="2021-04" db="EMBL/GenBank/DDBJ databases">
        <authorList>
            <person name="Hartkoorn R.C."/>
            <person name="Beaudoing E."/>
            <person name="Hot D."/>
        </authorList>
    </citation>
    <scope>NUCLEOTIDE SEQUENCE</scope>
    <source>
        <strain evidence="2">NRRL B-16292</strain>
    </source>
</reference>
<dbReference type="InterPro" id="IPR011256">
    <property type="entry name" value="Reg_factor_effector_dom_sf"/>
</dbReference>
<evidence type="ECO:0000313" key="2">
    <source>
        <dbReference type="EMBL" id="UWP82524.1"/>
    </source>
</evidence>
<keyword evidence="3" id="KW-1185">Reference proteome</keyword>
<evidence type="ECO:0000256" key="1">
    <source>
        <dbReference type="SAM" id="MobiDB-lite"/>
    </source>
</evidence>
<dbReference type="SUPFAM" id="SSF55136">
    <property type="entry name" value="Probable bacterial effector-binding domain"/>
    <property type="match status" value="1"/>
</dbReference>
<dbReference type="Gene3D" id="3.20.80.10">
    <property type="entry name" value="Regulatory factor, effector binding domain"/>
    <property type="match status" value="1"/>
</dbReference>
<sequence length="184" mass="19789">MTELMPIGVFARATRLSVRALRNYDGLGQALAPGFAGLYAGLAAQGLAPTGPGGTRYLSDDLDAAELEVELFVPVARPPRPTATIAAGELPGCLLAATVHEGGYDDVGTAYRSLGRWIAEPPGPRLDNPRRTRRQRTPRHADPGRCPHRIADQDCVPTPRLRVRTPSGPRRAATLRGSCPEHLW</sequence>
<organism evidence="2 3">
    <name type="scientific">Dactylosporangium fulvum</name>
    <dbReference type="NCBI Taxonomy" id="53359"/>
    <lineage>
        <taxon>Bacteria</taxon>
        <taxon>Bacillati</taxon>
        <taxon>Actinomycetota</taxon>
        <taxon>Actinomycetes</taxon>
        <taxon>Micromonosporales</taxon>
        <taxon>Micromonosporaceae</taxon>
        <taxon>Dactylosporangium</taxon>
    </lineage>
</organism>
<proteinExistence type="predicted"/>
<feature type="region of interest" description="Disordered" evidence="1">
    <location>
        <begin position="118"/>
        <end position="184"/>
    </location>
</feature>
<protein>
    <submittedName>
        <fullName evidence="2">Uncharacterized protein</fullName>
    </submittedName>
</protein>
<dbReference type="Proteomes" id="UP001059617">
    <property type="component" value="Chromosome"/>
</dbReference>